<feature type="compositionally biased region" description="Basic residues" evidence="1">
    <location>
        <begin position="76"/>
        <end position="87"/>
    </location>
</feature>
<gene>
    <name evidence="2" type="ORF">AVDCRST_MAG05-3749</name>
</gene>
<feature type="compositionally biased region" description="Basic residues" evidence="1">
    <location>
        <begin position="101"/>
        <end position="112"/>
    </location>
</feature>
<evidence type="ECO:0000256" key="1">
    <source>
        <dbReference type="SAM" id="MobiDB-lite"/>
    </source>
</evidence>
<dbReference type="AlphaFoldDB" id="A0A6J4TIS2"/>
<feature type="non-terminal residue" evidence="2">
    <location>
        <position position="1"/>
    </location>
</feature>
<proteinExistence type="predicted"/>
<feature type="region of interest" description="Disordered" evidence="1">
    <location>
        <begin position="1"/>
        <end position="112"/>
    </location>
</feature>
<protein>
    <submittedName>
        <fullName evidence="2">Uncharacterized protein</fullName>
    </submittedName>
</protein>
<accession>A0A6J4TIS2</accession>
<name>A0A6J4TIS2_9ACTN</name>
<dbReference type="EMBL" id="CADCVM010000417">
    <property type="protein sequence ID" value="CAA9523149.1"/>
    <property type="molecule type" value="Genomic_DNA"/>
</dbReference>
<feature type="compositionally biased region" description="Basic and acidic residues" evidence="1">
    <location>
        <begin position="63"/>
        <end position="75"/>
    </location>
</feature>
<feature type="compositionally biased region" description="Basic and acidic residues" evidence="1">
    <location>
        <begin position="32"/>
        <end position="42"/>
    </location>
</feature>
<reference evidence="2" key="1">
    <citation type="submission" date="2020-02" db="EMBL/GenBank/DDBJ databases">
        <authorList>
            <person name="Meier V. D."/>
        </authorList>
    </citation>
    <scope>NUCLEOTIDE SEQUENCE</scope>
    <source>
        <strain evidence="2">AVDCRST_MAG05</strain>
    </source>
</reference>
<sequence>DHHLYRTGRNDARQRLHREARGPAAPRGRARGGGEDHEDHTRLRLLQPPQEPGRHQGRQLRAVGERGGLRGDARGPRRAAAHGRGRRDRGGVRARPLPGRVRGRGRRQGREL</sequence>
<evidence type="ECO:0000313" key="2">
    <source>
        <dbReference type="EMBL" id="CAA9523149.1"/>
    </source>
</evidence>
<organism evidence="2">
    <name type="scientific">uncultured Rubrobacteraceae bacterium</name>
    <dbReference type="NCBI Taxonomy" id="349277"/>
    <lineage>
        <taxon>Bacteria</taxon>
        <taxon>Bacillati</taxon>
        <taxon>Actinomycetota</taxon>
        <taxon>Rubrobacteria</taxon>
        <taxon>Rubrobacterales</taxon>
        <taxon>Rubrobacteraceae</taxon>
        <taxon>environmental samples</taxon>
    </lineage>
</organism>
<feature type="compositionally biased region" description="Basic and acidic residues" evidence="1">
    <location>
        <begin position="8"/>
        <end position="21"/>
    </location>
</feature>
<feature type="non-terminal residue" evidence="2">
    <location>
        <position position="112"/>
    </location>
</feature>